<gene>
    <name evidence="4" type="ordered locus">Elen_2636</name>
</gene>
<feature type="transmembrane region" description="Helical" evidence="2">
    <location>
        <begin position="527"/>
        <end position="550"/>
    </location>
</feature>
<keyword evidence="5" id="KW-1185">Reference proteome</keyword>
<keyword evidence="2" id="KW-0812">Transmembrane</keyword>
<dbReference type="Pfam" id="PF10145">
    <property type="entry name" value="PhageMin_Tail"/>
    <property type="match status" value="1"/>
</dbReference>
<reference evidence="4 5" key="1">
    <citation type="journal article" date="2009" name="Stand. Genomic Sci.">
        <title>Complete genome sequence of Eggerthella lenta type strain (IPP VPI 0255).</title>
        <authorList>
            <person name="Saunders E."/>
            <person name="Pukall R."/>
            <person name="Abt B."/>
            <person name="Lapidus A."/>
            <person name="Glavina Del Rio T."/>
            <person name="Copeland A."/>
            <person name="Tice H."/>
            <person name="Cheng J.F."/>
            <person name="Lucas S."/>
            <person name="Chen F."/>
            <person name="Nolan M."/>
            <person name="Bruce D."/>
            <person name="Goodwin L."/>
            <person name="Pitluck S."/>
            <person name="Ivanova N."/>
            <person name="Mavromatis K."/>
            <person name="Ovchinnikova G."/>
            <person name="Pati A."/>
            <person name="Chen A."/>
            <person name="Palaniappan K."/>
            <person name="Land M."/>
            <person name="Hauser L."/>
            <person name="Chang Y.J."/>
            <person name="Jeffries C.D."/>
            <person name="Chain P."/>
            <person name="Meincke L."/>
            <person name="Sims D."/>
            <person name="Brettin T."/>
            <person name="Detter J.C."/>
            <person name="Goker M."/>
            <person name="Bristow J."/>
            <person name="Eisen J.A."/>
            <person name="Markowitz V."/>
            <person name="Hugenholtz P."/>
            <person name="Kyrpides N.C."/>
            <person name="Klenk H.P."/>
            <person name="Han C."/>
        </authorList>
    </citation>
    <scope>NUCLEOTIDE SEQUENCE [LARGE SCALE GENOMIC DNA]</scope>
    <source>
        <strain evidence="5">ATCC 25559 / DSM 2243 / CCUG 17323 / JCM 9979 / KCTC 3265 / NCTC 11813 / VPI 0255 / 1899 B</strain>
    </source>
</reference>
<keyword evidence="2" id="KW-1133">Transmembrane helix</keyword>
<dbReference type="EMBL" id="CP001726">
    <property type="protein sequence ID" value="ACV56587.1"/>
    <property type="molecule type" value="Genomic_DNA"/>
</dbReference>
<keyword evidence="1" id="KW-1188">Viral release from host cell</keyword>
<dbReference type="PANTHER" id="PTHR37813">
    <property type="entry name" value="FELS-2 PROPHAGE PROTEIN"/>
    <property type="match status" value="1"/>
</dbReference>
<dbReference type="eggNOG" id="COG5283">
    <property type="taxonomic scope" value="Bacteria"/>
</dbReference>
<sequence length="805" mass="82108">MSDGRVEVEAVLNEAPLKKGVASVKADIKSIEDADRKLDWSGLQKGADAAKQFGDKLTSAGQGLTLKLTTPVLAAGVACATMSMNFDDAMAKVSTIADTTEVPLDDLRGAILKLSDDTGVAASDIADNVYNAISAGQSTGDAVNFVSNATKLATAGFTDSASALDLLSTTMNAYGMEADQVNRVSDVLLMTQNKGKTTVGELSQAMGKVIPTASAYGVSLENLAAAYATTTAKGIATAESTTYLSGMINELGDSGSDVGKIVKNKLGKSFKECMAEGMSLGEVLDACRQYADENGVSLNELFGSAEAGKAALAIAGDGIDGFTANLDAMNNSSGATEEAFGKMQTDSWDLNKAINEIKNVMIEFGGTIVETLRPAIQGFIDGVSAFKDWFQSIGPAGQQAILGIAAVVAAIGPLLIIVGSLAGAVGNIGALIAAAGTAATGAGAAAGGLGASLGALLGPVALVVAAVAGVVAIIVYLWNTSDGFREAVMGAWDAISSKVQEVAAFLMPYIQMAMTAIQQSITTVFEAVMPIIDAAIQFVIATVIPVITSLMDTVGNVFAAILATITGVMTGVSQIISGALSVIQGVFQTVCGFIHGVVTGDFSQMQAGVESIMNGISNIVSGVWNTISSIFSGVINTIVSVVEGGFNAASSAISGVLDGIANTISNVMGGAKNTVSDAISAISGFFSGCKLELPRISLPHFSISGSFSLNPPSIPTIGVDWYATGGIFNAASIIGVGEAGPEAVMPLRGRNMQPFADAVAAGIGGGEARDVEVNIYVSATVREEADIERLSQAIAREFKRKELFA</sequence>
<dbReference type="eggNOG" id="COG5412">
    <property type="taxonomic scope" value="Bacteria"/>
</dbReference>
<evidence type="ECO:0000259" key="3">
    <source>
        <dbReference type="Pfam" id="PF10145"/>
    </source>
</evidence>
<evidence type="ECO:0000256" key="1">
    <source>
        <dbReference type="ARBA" id="ARBA00022612"/>
    </source>
</evidence>
<dbReference type="AlphaFoldDB" id="C8WM92"/>
<dbReference type="Proteomes" id="UP000001377">
    <property type="component" value="Chromosome"/>
</dbReference>
<organism evidence="4 5">
    <name type="scientific">Eggerthella lenta (strain ATCC 25559 / DSM 2243 / CCUG 17323 / JCM 9979 / KCTC 3265 / NCTC 11813 / VPI 0255 / 1899 B)</name>
    <name type="common">Eubacterium lentum</name>
    <dbReference type="NCBI Taxonomy" id="479437"/>
    <lineage>
        <taxon>Bacteria</taxon>
        <taxon>Bacillati</taxon>
        <taxon>Actinomycetota</taxon>
        <taxon>Coriobacteriia</taxon>
        <taxon>Eggerthellales</taxon>
        <taxon>Eggerthellaceae</taxon>
        <taxon>Eggerthella</taxon>
    </lineage>
</organism>
<dbReference type="OrthoDB" id="3178078at2"/>
<accession>C8WM92</accession>
<dbReference type="PANTHER" id="PTHR37813:SF1">
    <property type="entry name" value="FELS-2 PROPHAGE PROTEIN"/>
    <property type="match status" value="1"/>
</dbReference>
<feature type="transmembrane region" description="Helical" evidence="2">
    <location>
        <begin position="456"/>
        <end position="478"/>
    </location>
</feature>
<dbReference type="BioCyc" id="ELEN479437:G1GFY-2655-MONOMER"/>
<proteinExistence type="predicted"/>
<evidence type="ECO:0000313" key="4">
    <source>
        <dbReference type="EMBL" id="ACV56587.1"/>
    </source>
</evidence>
<dbReference type="NCBIfam" id="TIGR01760">
    <property type="entry name" value="tape_meas_TP901"/>
    <property type="match status" value="1"/>
</dbReference>
<feature type="domain" description="Phage tail tape measure protein" evidence="3">
    <location>
        <begin position="110"/>
        <end position="289"/>
    </location>
</feature>
<dbReference type="PaxDb" id="479437-Elen_2636"/>
<evidence type="ECO:0000256" key="2">
    <source>
        <dbReference type="SAM" id="Phobius"/>
    </source>
</evidence>
<dbReference type="HOGENOM" id="CLU_002005_0_0_11"/>
<dbReference type="STRING" id="479437.Elen_2636"/>
<dbReference type="RefSeq" id="WP_015761309.1">
    <property type="nucleotide sequence ID" value="NC_013204.1"/>
</dbReference>
<feature type="transmembrane region" description="Helical" evidence="2">
    <location>
        <begin position="428"/>
        <end position="450"/>
    </location>
</feature>
<evidence type="ECO:0000313" key="5">
    <source>
        <dbReference type="Proteomes" id="UP000001377"/>
    </source>
</evidence>
<feature type="transmembrane region" description="Helical" evidence="2">
    <location>
        <begin position="400"/>
        <end position="421"/>
    </location>
</feature>
<feature type="transmembrane region" description="Helical" evidence="2">
    <location>
        <begin position="557"/>
        <end position="583"/>
    </location>
</feature>
<keyword evidence="2" id="KW-0472">Membrane</keyword>
<dbReference type="InterPro" id="IPR010090">
    <property type="entry name" value="Phage_tape_meas"/>
</dbReference>
<protein>
    <submittedName>
        <fullName evidence="4">Phage tail tape measure protein, TP901 family</fullName>
    </submittedName>
</protein>
<dbReference type="SMR" id="C8WM92"/>
<dbReference type="KEGG" id="ele:Elen_2636"/>
<name>C8WM92_EGGLE</name>